<protein>
    <recommendedName>
        <fullName evidence="3">Redoxin domain-containing protein</fullName>
    </recommendedName>
</protein>
<dbReference type="InterPro" id="IPR036249">
    <property type="entry name" value="Thioredoxin-like_sf"/>
</dbReference>
<reference evidence="1 2" key="1">
    <citation type="submission" date="2023-02" db="EMBL/GenBank/DDBJ databases">
        <title>Oceanobacillus kimchii IFOP_LL358 isolated form Alexandrium catenella lab strain.</title>
        <authorList>
            <person name="Gajardo G."/>
            <person name="Ueki S."/>
            <person name="Maruyama F."/>
        </authorList>
    </citation>
    <scope>NUCLEOTIDE SEQUENCE [LARGE SCALE GENOMIC DNA]</scope>
    <source>
        <strain evidence="1 2">IFOP_LL358</strain>
    </source>
</reference>
<name>A0ABQ5TND7_9BACI</name>
<gene>
    <name evidence="1" type="ORF">MACH08_41030</name>
</gene>
<evidence type="ECO:0000313" key="2">
    <source>
        <dbReference type="Proteomes" id="UP001275436"/>
    </source>
</evidence>
<dbReference type="Gene3D" id="3.40.30.10">
    <property type="entry name" value="Glutaredoxin"/>
    <property type="match status" value="1"/>
</dbReference>
<dbReference type="SUPFAM" id="SSF52833">
    <property type="entry name" value="Thioredoxin-like"/>
    <property type="match status" value="1"/>
</dbReference>
<dbReference type="Proteomes" id="UP001275436">
    <property type="component" value="Unassembled WGS sequence"/>
</dbReference>
<dbReference type="RefSeq" id="WP_397351698.1">
    <property type="nucleotide sequence ID" value="NZ_BSKO01000002.1"/>
</dbReference>
<sequence length="76" mass="8749">MGVNDDYWSFLTGYGLDEITRFAEESFKSPVKKLDDDYLHSTRFFLVNENGEVIRAYNGMATDLSDIKNDTSRTVQ</sequence>
<comment type="caution">
    <text evidence="1">The sequence shown here is derived from an EMBL/GenBank/DDBJ whole genome shotgun (WGS) entry which is preliminary data.</text>
</comment>
<proteinExistence type="predicted"/>
<accession>A0ABQ5TND7</accession>
<keyword evidence="2" id="KW-1185">Reference proteome</keyword>
<evidence type="ECO:0008006" key="3">
    <source>
        <dbReference type="Google" id="ProtNLM"/>
    </source>
</evidence>
<evidence type="ECO:0000313" key="1">
    <source>
        <dbReference type="EMBL" id="GLO68319.1"/>
    </source>
</evidence>
<organism evidence="1 2">
    <name type="scientific">Oceanobacillus kimchii</name>
    <dbReference type="NCBI Taxonomy" id="746691"/>
    <lineage>
        <taxon>Bacteria</taxon>
        <taxon>Bacillati</taxon>
        <taxon>Bacillota</taxon>
        <taxon>Bacilli</taxon>
        <taxon>Bacillales</taxon>
        <taxon>Bacillaceae</taxon>
        <taxon>Oceanobacillus</taxon>
    </lineage>
</organism>
<dbReference type="EMBL" id="BSKO01000002">
    <property type="protein sequence ID" value="GLO68319.1"/>
    <property type="molecule type" value="Genomic_DNA"/>
</dbReference>